<dbReference type="PANTHER" id="PTHR23416:SF23">
    <property type="entry name" value="ACETYLTRANSFERASE C18B11.09C-RELATED"/>
    <property type="match status" value="1"/>
</dbReference>
<protein>
    <submittedName>
        <fullName evidence="3">Acetyltransferase</fullName>
    </submittedName>
</protein>
<dbReference type="STRING" id="1834516.BL253_18005"/>
<reference evidence="4" key="1">
    <citation type="submission" date="2016-10" db="EMBL/GenBank/DDBJ databases">
        <title>Frankia sp. NRRL B-16386 Genome sequencing.</title>
        <authorList>
            <person name="Ghodhbane-Gtari F."/>
            <person name="Swanson E."/>
            <person name="Gueddou A."/>
            <person name="Hezbri K."/>
            <person name="Ktari K."/>
            <person name="Nouioui I."/>
            <person name="Morris K."/>
            <person name="Simpson S."/>
            <person name="Abebe-Akele F."/>
            <person name="Thomas K."/>
            <person name="Gtari M."/>
            <person name="Tisa L.S."/>
        </authorList>
    </citation>
    <scope>NUCLEOTIDE SEQUENCE [LARGE SCALE GENOMIC DNA]</scope>
    <source>
        <strain evidence="4">NRRL B-16386</strain>
    </source>
</reference>
<comment type="similarity">
    <text evidence="1">Belongs to the transferase hexapeptide repeat family.</text>
</comment>
<dbReference type="PANTHER" id="PTHR23416">
    <property type="entry name" value="SIALIC ACID SYNTHASE-RELATED"/>
    <property type="match status" value="1"/>
</dbReference>
<sequence length="172" mass="17644">MAREIARDVVLNGVAATPLAPRPLRARLLRATGMRVEAAAISPGCWFGGRNVSIGPRTYVNRGCFFDTLADVAIGADCHLGMQVLLCTSTHEPGDGPSRAGAVTGRPIVIGDGCWVGARVTVMPGVTIKDGCVIAAGAVVTGDCEPDGLYAGIPARRVRDLPPRSGAAAVVA</sequence>
<dbReference type="Proteomes" id="UP000188929">
    <property type="component" value="Unassembled WGS sequence"/>
</dbReference>
<evidence type="ECO:0000313" key="4">
    <source>
        <dbReference type="Proteomes" id="UP000188929"/>
    </source>
</evidence>
<gene>
    <name evidence="3" type="ORF">BL253_18005</name>
</gene>
<comment type="caution">
    <text evidence="3">The sequence shown here is derived from an EMBL/GenBank/DDBJ whole genome shotgun (WGS) entry which is preliminary data.</text>
</comment>
<dbReference type="InterPro" id="IPR011004">
    <property type="entry name" value="Trimer_LpxA-like_sf"/>
</dbReference>
<dbReference type="AlphaFoldDB" id="A0A1V2I9F4"/>
<name>A0A1V2I9F4_9ACTN</name>
<keyword evidence="2 3" id="KW-0808">Transferase</keyword>
<dbReference type="RefSeq" id="WP_076818334.1">
    <property type="nucleotide sequence ID" value="NZ_MOMC01000036.1"/>
</dbReference>
<dbReference type="Pfam" id="PF00132">
    <property type="entry name" value="Hexapep"/>
    <property type="match status" value="1"/>
</dbReference>
<evidence type="ECO:0000313" key="3">
    <source>
        <dbReference type="EMBL" id="ONH28974.1"/>
    </source>
</evidence>
<dbReference type="Gene3D" id="2.160.10.10">
    <property type="entry name" value="Hexapeptide repeat proteins"/>
    <property type="match status" value="1"/>
</dbReference>
<dbReference type="InterPro" id="IPR051159">
    <property type="entry name" value="Hexapeptide_acetyltransf"/>
</dbReference>
<dbReference type="GO" id="GO:0008374">
    <property type="term" value="F:O-acyltransferase activity"/>
    <property type="evidence" value="ECO:0007669"/>
    <property type="project" value="TreeGrafter"/>
</dbReference>
<keyword evidence="4" id="KW-1185">Reference proteome</keyword>
<dbReference type="GO" id="GO:0005829">
    <property type="term" value="C:cytosol"/>
    <property type="evidence" value="ECO:0007669"/>
    <property type="project" value="TreeGrafter"/>
</dbReference>
<dbReference type="OrthoDB" id="2643438at2"/>
<accession>A0A1V2I9F4</accession>
<organism evidence="3 4">
    <name type="scientific">Pseudofrankia asymbiotica</name>
    <dbReference type="NCBI Taxonomy" id="1834516"/>
    <lineage>
        <taxon>Bacteria</taxon>
        <taxon>Bacillati</taxon>
        <taxon>Actinomycetota</taxon>
        <taxon>Actinomycetes</taxon>
        <taxon>Frankiales</taxon>
        <taxon>Frankiaceae</taxon>
        <taxon>Pseudofrankia</taxon>
    </lineage>
</organism>
<dbReference type="CDD" id="cd04647">
    <property type="entry name" value="LbH_MAT_like"/>
    <property type="match status" value="1"/>
</dbReference>
<dbReference type="EMBL" id="MOMC01000036">
    <property type="protein sequence ID" value="ONH28974.1"/>
    <property type="molecule type" value="Genomic_DNA"/>
</dbReference>
<proteinExistence type="inferred from homology"/>
<evidence type="ECO:0000256" key="2">
    <source>
        <dbReference type="ARBA" id="ARBA00022679"/>
    </source>
</evidence>
<dbReference type="InterPro" id="IPR001451">
    <property type="entry name" value="Hexapep"/>
</dbReference>
<evidence type="ECO:0000256" key="1">
    <source>
        <dbReference type="ARBA" id="ARBA00007274"/>
    </source>
</evidence>
<dbReference type="SUPFAM" id="SSF51161">
    <property type="entry name" value="Trimeric LpxA-like enzymes"/>
    <property type="match status" value="1"/>
</dbReference>